<evidence type="ECO:0000259" key="7">
    <source>
        <dbReference type="Pfam" id="PF04542"/>
    </source>
</evidence>
<dbReference type="RefSeq" id="WP_023626370.1">
    <property type="nucleotide sequence ID" value="NZ_BAUW01000109.1"/>
</dbReference>
<keyword evidence="4 6" id="KW-0238">DNA-binding</keyword>
<evidence type="ECO:0000256" key="4">
    <source>
        <dbReference type="ARBA" id="ARBA00023125"/>
    </source>
</evidence>
<sequence>MIDFKEEEVKDWFDQYHQTIFKFIFLLTKDYQQSEDLTQDTFLKAYKHYESFNRNSSEKTWLFSIAHNLTLDYLRKQKPIRLIKELFQPQEDKLQLPENIVQQKESSREIYNALSTVKEAQREVIILRKIKGFSTRETAEILNCSEGKVKSTLHRGMLSLERKLKEQEDIYDQSN</sequence>
<dbReference type="InterPro" id="IPR039425">
    <property type="entry name" value="RNA_pol_sigma-70-like"/>
</dbReference>
<accession>W4RWD0</accession>
<feature type="domain" description="RNA polymerase sigma-70 region 2" evidence="7">
    <location>
        <begin position="13"/>
        <end position="78"/>
    </location>
</feature>
<dbReference type="InterPro" id="IPR007627">
    <property type="entry name" value="RNA_pol_sigma70_r2"/>
</dbReference>
<name>W4RWD0_9BACI</name>
<dbReference type="InterPro" id="IPR013249">
    <property type="entry name" value="RNA_pol_sigma70_r4_t2"/>
</dbReference>
<protein>
    <recommendedName>
        <fullName evidence="6">RNA polymerase sigma factor</fullName>
    </recommendedName>
</protein>
<gene>
    <name evidence="9" type="ORF">JCM21738_4980</name>
</gene>
<evidence type="ECO:0000313" key="10">
    <source>
        <dbReference type="Proteomes" id="UP000018949"/>
    </source>
</evidence>
<evidence type="ECO:0000256" key="2">
    <source>
        <dbReference type="ARBA" id="ARBA00023015"/>
    </source>
</evidence>
<feature type="domain" description="RNA polymerase sigma factor 70 region 4 type 2" evidence="8">
    <location>
        <begin position="108"/>
        <end position="159"/>
    </location>
</feature>
<dbReference type="InterPro" id="IPR014284">
    <property type="entry name" value="RNA_pol_sigma-70_dom"/>
</dbReference>
<dbReference type="GO" id="GO:0016987">
    <property type="term" value="F:sigma factor activity"/>
    <property type="evidence" value="ECO:0007669"/>
    <property type="project" value="UniProtKB-KW"/>
</dbReference>
<comment type="similarity">
    <text evidence="1 6">Belongs to the sigma-70 factor family. ECF subfamily.</text>
</comment>
<dbReference type="eggNOG" id="COG1595">
    <property type="taxonomic scope" value="Bacteria"/>
</dbReference>
<reference evidence="9 10" key="1">
    <citation type="submission" date="2013-12" db="EMBL/GenBank/DDBJ databases">
        <title>NBRP : Genome information of microbial organism related human and environment.</title>
        <authorList>
            <person name="Hattori M."/>
            <person name="Oshima K."/>
            <person name="Inaba H."/>
            <person name="Suda W."/>
            <person name="Sakamoto M."/>
            <person name="Iino T."/>
            <person name="Kitahara M."/>
            <person name="Oshida Y."/>
            <person name="Iida T."/>
            <person name="Kudo T."/>
            <person name="Itoh T."/>
            <person name="Ahmed I."/>
            <person name="Ohkuma M."/>
        </authorList>
    </citation>
    <scope>NUCLEOTIDE SEQUENCE [LARGE SCALE GENOMIC DNA]</scope>
    <source>
        <strain evidence="9 10">JCM 21738</strain>
    </source>
</reference>
<dbReference type="InterPro" id="IPR013324">
    <property type="entry name" value="RNA_pol_sigma_r3/r4-like"/>
</dbReference>
<comment type="caution">
    <text evidence="9">The sequence shown here is derived from an EMBL/GenBank/DDBJ whole genome shotgun (WGS) entry which is preliminary data.</text>
</comment>
<dbReference type="Gene3D" id="1.10.1740.10">
    <property type="match status" value="1"/>
</dbReference>
<dbReference type="Pfam" id="PF04542">
    <property type="entry name" value="Sigma70_r2"/>
    <property type="match status" value="1"/>
</dbReference>
<organism evidence="9 10">
    <name type="scientific">Mesobacillus boroniphilus JCM 21738</name>
    <dbReference type="NCBI Taxonomy" id="1294265"/>
    <lineage>
        <taxon>Bacteria</taxon>
        <taxon>Bacillati</taxon>
        <taxon>Bacillota</taxon>
        <taxon>Bacilli</taxon>
        <taxon>Bacillales</taxon>
        <taxon>Bacillaceae</taxon>
        <taxon>Mesobacillus</taxon>
    </lineage>
</organism>
<proteinExistence type="inferred from homology"/>
<evidence type="ECO:0000259" key="8">
    <source>
        <dbReference type="Pfam" id="PF08281"/>
    </source>
</evidence>
<keyword evidence="5 6" id="KW-0804">Transcription</keyword>
<dbReference type="GO" id="GO:0006352">
    <property type="term" value="P:DNA-templated transcription initiation"/>
    <property type="evidence" value="ECO:0007669"/>
    <property type="project" value="InterPro"/>
</dbReference>
<dbReference type="EMBL" id="BAUW01000109">
    <property type="protein sequence ID" value="GAE47934.1"/>
    <property type="molecule type" value="Genomic_DNA"/>
</dbReference>
<evidence type="ECO:0000256" key="5">
    <source>
        <dbReference type="ARBA" id="ARBA00023163"/>
    </source>
</evidence>
<keyword evidence="2 6" id="KW-0805">Transcription regulation</keyword>
<dbReference type="CDD" id="cd06171">
    <property type="entry name" value="Sigma70_r4"/>
    <property type="match status" value="1"/>
</dbReference>
<dbReference type="Proteomes" id="UP000018949">
    <property type="component" value="Unassembled WGS sequence"/>
</dbReference>
<dbReference type="PANTHER" id="PTHR43133">
    <property type="entry name" value="RNA POLYMERASE ECF-TYPE SIGMA FACTO"/>
    <property type="match status" value="1"/>
</dbReference>
<dbReference type="GO" id="GO:0003677">
    <property type="term" value="F:DNA binding"/>
    <property type="evidence" value="ECO:0007669"/>
    <property type="project" value="UniProtKB-KW"/>
</dbReference>
<dbReference type="SUPFAM" id="SSF88946">
    <property type="entry name" value="Sigma2 domain of RNA polymerase sigma factors"/>
    <property type="match status" value="1"/>
</dbReference>
<dbReference type="Gene3D" id="1.10.10.10">
    <property type="entry name" value="Winged helix-like DNA-binding domain superfamily/Winged helix DNA-binding domain"/>
    <property type="match status" value="1"/>
</dbReference>
<dbReference type="InterPro" id="IPR036388">
    <property type="entry name" value="WH-like_DNA-bd_sf"/>
</dbReference>
<dbReference type="GO" id="GO:0006950">
    <property type="term" value="P:response to stress"/>
    <property type="evidence" value="ECO:0007669"/>
    <property type="project" value="UniProtKB-ARBA"/>
</dbReference>
<dbReference type="SUPFAM" id="SSF88659">
    <property type="entry name" value="Sigma3 and sigma4 domains of RNA polymerase sigma factors"/>
    <property type="match status" value="1"/>
</dbReference>
<evidence type="ECO:0000313" key="9">
    <source>
        <dbReference type="EMBL" id="GAE47934.1"/>
    </source>
</evidence>
<dbReference type="PANTHER" id="PTHR43133:SF60">
    <property type="entry name" value="RNA POLYMERASE SIGMA FACTOR SIGV"/>
    <property type="match status" value="1"/>
</dbReference>
<dbReference type="InterPro" id="IPR000838">
    <property type="entry name" value="RNA_pol_sigma70_ECF_CS"/>
</dbReference>
<keyword evidence="10" id="KW-1185">Reference proteome</keyword>
<dbReference type="NCBIfam" id="TIGR02937">
    <property type="entry name" value="sigma70-ECF"/>
    <property type="match status" value="1"/>
</dbReference>
<evidence type="ECO:0000256" key="3">
    <source>
        <dbReference type="ARBA" id="ARBA00023082"/>
    </source>
</evidence>
<dbReference type="AlphaFoldDB" id="W4RWD0"/>
<keyword evidence="3 6" id="KW-0731">Sigma factor</keyword>
<evidence type="ECO:0000256" key="6">
    <source>
        <dbReference type="RuleBase" id="RU000716"/>
    </source>
</evidence>
<evidence type="ECO:0000256" key="1">
    <source>
        <dbReference type="ARBA" id="ARBA00010641"/>
    </source>
</evidence>
<dbReference type="Pfam" id="PF08281">
    <property type="entry name" value="Sigma70_r4_2"/>
    <property type="match status" value="1"/>
</dbReference>
<dbReference type="PROSITE" id="PS01063">
    <property type="entry name" value="SIGMA70_ECF"/>
    <property type="match status" value="1"/>
</dbReference>
<dbReference type="InterPro" id="IPR013325">
    <property type="entry name" value="RNA_pol_sigma_r2"/>
</dbReference>